<sequence length="158" mass="17351">MISILTLSSAVTNSAASYLNIKSLLDLTCQTVADMIKGKTPEAIRKTFNIKNASLQRKKRKSAGRMLGPLSEGYVDIALGLLYNYVRCYELREVFTCALVASEFWGEAISCGLVADYWHHQEVFTCALVASEFWGEAISCGLVASEFLLWGILPTANA</sequence>
<dbReference type="InterPro" id="IPR036296">
    <property type="entry name" value="SKP1-like_dim_sf"/>
</dbReference>
<feature type="domain" description="SKP1 component dimerisation" evidence="2">
    <location>
        <begin position="22"/>
        <end position="52"/>
    </location>
</feature>
<protein>
    <recommendedName>
        <fullName evidence="2">SKP1 component dimerisation domain-containing protein</fullName>
    </recommendedName>
</protein>
<evidence type="ECO:0000259" key="2">
    <source>
        <dbReference type="Pfam" id="PF01466"/>
    </source>
</evidence>
<organism evidence="3 4">
    <name type="scientific">Escallonia rubra</name>
    <dbReference type="NCBI Taxonomy" id="112253"/>
    <lineage>
        <taxon>Eukaryota</taxon>
        <taxon>Viridiplantae</taxon>
        <taxon>Streptophyta</taxon>
        <taxon>Embryophyta</taxon>
        <taxon>Tracheophyta</taxon>
        <taxon>Spermatophyta</taxon>
        <taxon>Magnoliopsida</taxon>
        <taxon>eudicotyledons</taxon>
        <taxon>Gunneridae</taxon>
        <taxon>Pentapetalae</taxon>
        <taxon>asterids</taxon>
        <taxon>campanulids</taxon>
        <taxon>Escalloniales</taxon>
        <taxon>Escalloniaceae</taxon>
        <taxon>Escallonia</taxon>
    </lineage>
</organism>
<evidence type="ECO:0000313" key="3">
    <source>
        <dbReference type="EMBL" id="KAK2966820.1"/>
    </source>
</evidence>
<dbReference type="PANTHER" id="PTHR11165">
    <property type="entry name" value="SKP1"/>
    <property type="match status" value="1"/>
</dbReference>
<evidence type="ECO:0000256" key="1">
    <source>
        <dbReference type="ARBA" id="ARBA00004906"/>
    </source>
</evidence>
<dbReference type="Gene3D" id="3.30.710.10">
    <property type="entry name" value="Potassium Channel Kv1.1, Chain A"/>
    <property type="match status" value="1"/>
</dbReference>
<gene>
    <name evidence="3" type="ORF">RJ640_026501</name>
</gene>
<proteinExistence type="predicted"/>
<dbReference type="AlphaFoldDB" id="A0AA88QVE2"/>
<dbReference type="InterPro" id="IPR016072">
    <property type="entry name" value="Skp1_comp_dimer"/>
</dbReference>
<dbReference type="GO" id="GO:0006511">
    <property type="term" value="P:ubiquitin-dependent protein catabolic process"/>
    <property type="evidence" value="ECO:0007669"/>
    <property type="project" value="InterPro"/>
</dbReference>
<dbReference type="SUPFAM" id="SSF81382">
    <property type="entry name" value="Skp1 dimerisation domain-like"/>
    <property type="match status" value="1"/>
</dbReference>
<dbReference type="Proteomes" id="UP001187471">
    <property type="component" value="Unassembled WGS sequence"/>
</dbReference>
<accession>A0AA88QVE2</accession>
<dbReference type="Pfam" id="PF01466">
    <property type="entry name" value="Skp1"/>
    <property type="match status" value="1"/>
</dbReference>
<dbReference type="InterPro" id="IPR011333">
    <property type="entry name" value="SKP1/BTB/POZ_sf"/>
</dbReference>
<dbReference type="InterPro" id="IPR016897">
    <property type="entry name" value="SKP1"/>
</dbReference>
<comment type="pathway">
    <text evidence="1">Protein modification; protein ubiquitination.</text>
</comment>
<reference evidence="3" key="1">
    <citation type="submission" date="2022-12" db="EMBL/GenBank/DDBJ databases">
        <title>Draft genome assemblies for two species of Escallonia (Escalloniales).</title>
        <authorList>
            <person name="Chanderbali A."/>
            <person name="Dervinis C."/>
            <person name="Anghel I."/>
            <person name="Soltis D."/>
            <person name="Soltis P."/>
            <person name="Zapata F."/>
        </authorList>
    </citation>
    <scope>NUCLEOTIDE SEQUENCE</scope>
    <source>
        <strain evidence="3">UCBG92.1500</strain>
        <tissue evidence="3">Leaf</tissue>
    </source>
</reference>
<name>A0AA88QVE2_9ASTE</name>
<evidence type="ECO:0000313" key="4">
    <source>
        <dbReference type="Proteomes" id="UP001187471"/>
    </source>
</evidence>
<keyword evidence="4" id="KW-1185">Reference proteome</keyword>
<dbReference type="EMBL" id="JAVXUO010003087">
    <property type="protein sequence ID" value="KAK2966820.1"/>
    <property type="molecule type" value="Genomic_DNA"/>
</dbReference>
<comment type="caution">
    <text evidence="3">The sequence shown here is derived from an EMBL/GenBank/DDBJ whole genome shotgun (WGS) entry which is preliminary data.</text>
</comment>